<dbReference type="InterPro" id="IPR000477">
    <property type="entry name" value="RT_dom"/>
</dbReference>
<dbReference type="SUPFAM" id="SSF56672">
    <property type="entry name" value="DNA/RNA polymerases"/>
    <property type="match status" value="1"/>
</dbReference>
<evidence type="ECO:0000313" key="9">
    <source>
        <dbReference type="Proteomes" id="UP000189701"/>
    </source>
</evidence>
<dbReference type="Pfam" id="PF17919">
    <property type="entry name" value="RT_RNaseH_2"/>
    <property type="match status" value="1"/>
</dbReference>
<gene>
    <name evidence="10" type="primary">LOC104242419</name>
</gene>
<dbReference type="STRING" id="4096.A0A1U7XXX1"/>
<dbReference type="Pfam" id="PF08284">
    <property type="entry name" value="RVP_2"/>
    <property type="match status" value="1"/>
</dbReference>
<dbReference type="AlphaFoldDB" id="A0A1U7XXX1"/>
<dbReference type="InterPro" id="IPR043128">
    <property type="entry name" value="Rev_trsase/Diguanyl_cyclase"/>
</dbReference>
<keyword evidence="1" id="KW-0808">Transferase</keyword>
<feature type="domain" description="Reverse transcriptase" evidence="7">
    <location>
        <begin position="438"/>
        <end position="486"/>
    </location>
</feature>
<dbReference type="Pfam" id="PF00078">
    <property type="entry name" value="RVT_1"/>
    <property type="match status" value="1"/>
</dbReference>
<sequence>MVCDMRARVRRFVLGLSDDLFANANIAAQNNDMTIIKMVAFVQRNEDRLKEEERLRREKETVFSKRAKIAGNFNHGGSQAGGNRQFFKKSKSGPAPSSASSPVQRSKFNKKHQNFRTVDSQSQASVGYRVPGYPICNTCGKRHPGLCRLSTNGCFWCGQQSHFLRDYPSAKQNNGGNVAQSTNSAAHHNSQAQQRRGAAKSNNAGGGRNRLYALADRQDTEARGDVVTDMLTIFTFDVSALIDPGSTLSYVTPCIAKKFGKEPEKLCEPFEVSTPVGESVIARCIYRGCPVKVHHRLIAADLVELEMVDFNVIMGMDWLESRYATVGCRTKIVSFEFPGEPVLEWKGDAVTPRGRFISYLKARKMISKGYIYHLVRVKDADAQIPTLQSVPIVNEFPKVFPKDLPGIPPIERLTLELIYFQALRRYLFRLIEWLQQNDILVYSRSETDHAEHLRTVLQALQDHKLYAKFSKCEFWLKSVAFLGYVISGEGVKVDFQKIEAVKNWPRPTSVSDIRSFLGLAGYYRRFVEGFSSISSPLTRLTQKKVKFQWSDACEKSFEELKKRLTSAPILTLLEGTEGFVVYCDASGIGLGCVLMQHGKVIAYASRQLKAHEKNYPTHDLELAVVRRWLELLKDYDVDILHHPAKANVVADALSRRFMGSLAHVEADKRTMMKEVHRLENLGVRLLDSENGGVVLQNRAESSLVAEVKEKQFSDPYLL</sequence>
<feature type="compositionally biased region" description="Low complexity" evidence="6">
    <location>
        <begin position="92"/>
        <end position="102"/>
    </location>
</feature>
<dbReference type="PANTHER" id="PTHR37984">
    <property type="entry name" value="PROTEIN CBG26694"/>
    <property type="match status" value="1"/>
</dbReference>
<evidence type="ECO:0000259" key="7">
    <source>
        <dbReference type="Pfam" id="PF00078"/>
    </source>
</evidence>
<dbReference type="Gene3D" id="3.30.70.270">
    <property type="match status" value="2"/>
</dbReference>
<evidence type="ECO:0000259" key="8">
    <source>
        <dbReference type="Pfam" id="PF17919"/>
    </source>
</evidence>
<accession>A0A1U7XXX1</accession>
<dbReference type="Gene3D" id="2.40.70.10">
    <property type="entry name" value="Acid Proteases"/>
    <property type="match status" value="1"/>
</dbReference>
<keyword evidence="4" id="KW-0378">Hydrolase</keyword>
<evidence type="ECO:0000256" key="5">
    <source>
        <dbReference type="ARBA" id="ARBA00023268"/>
    </source>
</evidence>
<evidence type="ECO:0000256" key="3">
    <source>
        <dbReference type="ARBA" id="ARBA00022722"/>
    </source>
</evidence>
<keyword evidence="9" id="KW-1185">Reference proteome</keyword>
<dbReference type="InterPro" id="IPR050951">
    <property type="entry name" value="Retrovirus_Pol_polyprotein"/>
</dbReference>
<dbReference type="GO" id="GO:0004519">
    <property type="term" value="F:endonuclease activity"/>
    <property type="evidence" value="ECO:0007669"/>
    <property type="project" value="UniProtKB-KW"/>
</dbReference>
<dbReference type="RefSeq" id="XP_009795768.1">
    <property type="nucleotide sequence ID" value="XM_009797466.1"/>
</dbReference>
<feature type="region of interest" description="Disordered" evidence="6">
    <location>
        <begin position="168"/>
        <end position="206"/>
    </location>
</feature>
<dbReference type="GO" id="GO:0016779">
    <property type="term" value="F:nucleotidyltransferase activity"/>
    <property type="evidence" value="ECO:0007669"/>
    <property type="project" value="UniProtKB-KW"/>
</dbReference>
<keyword evidence="3" id="KW-0540">Nuclease</keyword>
<evidence type="ECO:0000313" key="10">
    <source>
        <dbReference type="RefSeq" id="XP_009795768.1"/>
    </source>
</evidence>
<keyword evidence="5" id="KW-0511">Multifunctional enzyme</keyword>
<feature type="compositionally biased region" description="Polar residues" evidence="6">
    <location>
        <begin position="170"/>
        <end position="194"/>
    </location>
</feature>
<dbReference type="InterPro" id="IPR043502">
    <property type="entry name" value="DNA/RNA_pol_sf"/>
</dbReference>
<feature type="domain" description="Reverse transcriptase/retrotransposon-derived protein RNase H-like" evidence="8">
    <location>
        <begin position="549"/>
        <end position="635"/>
    </location>
</feature>
<organism evidence="9 10">
    <name type="scientific">Nicotiana sylvestris</name>
    <name type="common">Wood tobacco</name>
    <name type="synonym">South American tobacco</name>
    <dbReference type="NCBI Taxonomy" id="4096"/>
    <lineage>
        <taxon>Eukaryota</taxon>
        <taxon>Viridiplantae</taxon>
        <taxon>Streptophyta</taxon>
        <taxon>Embryophyta</taxon>
        <taxon>Tracheophyta</taxon>
        <taxon>Spermatophyta</taxon>
        <taxon>Magnoliopsida</taxon>
        <taxon>eudicotyledons</taxon>
        <taxon>Gunneridae</taxon>
        <taxon>Pentapetalae</taxon>
        <taxon>asterids</taxon>
        <taxon>lamiids</taxon>
        <taxon>Solanales</taxon>
        <taxon>Solanaceae</taxon>
        <taxon>Nicotianoideae</taxon>
        <taxon>Nicotianeae</taxon>
        <taxon>Nicotiana</taxon>
    </lineage>
</organism>
<keyword evidence="2" id="KW-0548">Nucleotidyltransferase</keyword>
<dbReference type="eggNOG" id="KOG0017">
    <property type="taxonomic scope" value="Eukaryota"/>
</dbReference>
<protein>
    <submittedName>
        <fullName evidence="10">Uncharacterized protein LOC104242419</fullName>
    </submittedName>
</protein>
<dbReference type="FunFam" id="3.30.70.270:FF:000020">
    <property type="entry name" value="Transposon Tf2-6 polyprotein-like Protein"/>
    <property type="match status" value="1"/>
</dbReference>
<evidence type="ECO:0000256" key="4">
    <source>
        <dbReference type="ARBA" id="ARBA00022759"/>
    </source>
</evidence>
<proteinExistence type="predicted"/>
<evidence type="ECO:0000256" key="1">
    <source>
        <dbReference type="ARBA" id="ARBA00022679"/>
    </source>
</evidence>
<reference evidence="10" key="2">
    <citation type="submission" date="2025-08" db="UniProtKB">
        <authorList>
            <consortium name="RefSeq"/>
        </authorList>
    </citation>
    <scope>IDENTIFICATION</scope>
    <source>
        <tissue evidence="10">Leaf</tissue>
    </source>
</reference>
<dbReference type="InterPro" id="IPR021109">
    <property type="entry name" value="Peptidase_aspartic_dom_sf"/>
</dbReference>
<keyword evidence="4" id="KW-0255">Endonuclease</keyword>
<name>A0A1U7XXX1_NICSY</name>
<dbReference type="InterPro" id="IPR041577">
    <property type="entry name" value="RT_RNaseH_2"/>
</dbReference>
<dbReference type="PANTHER" id="PTHR37984:SF5">
    <property type="entry name" value="PROTEIN NYNRIN-LIKE"/>
    <property type="match status" value="1"/>
</dbReference>
<dbReference type="Proteomes" id="UP000189701">
    <property type="component" value="Unplaced"/>
</dbReference>
<evidence type="ECO:0000256" key="6">
    <source>
        <dbReference type="SAM" id="MobiDB-lite"/>
    </source>
</evidence>
<reference evidence="9" key="1">
    <citation type="journal article" date="2013" name="Genome Biol.">
        <title>Reference genomes and transcriptomes of Nicotiana sylvestris and Nicotiana tomentosiformis.</title>
        <authorList>
            <person name="Sierro N."/>
            <person name="Battey J.N."/>
            <person name="Ouadi S."/>
            <person name="Bovet L."/>
            <person name="Goepfert S."/>
            <person name="Bakaher N."/>
            <person name="Peitsch M.C."/>
            <person name="Ivanov N.V."/>
        </authorList>
    </citation>
    <scope>NUCLEOTIDE SEQUENCE [LARGE SCALE GENOMIC DNA]</scope>
</reference>
<dbReference type="CDD" id="cd09274">
    <property type="entry name" value="RNase_HI_RT_Ty3"/>
    <property type="match status" value="1"/>
</dbReference>
<evidence type="ECO:0000256" key="2">
    <source>
        <dbReference type="ARBA" id="ARBA00022695"/>
    </source>
</evidence>
<feature type="region of interest" description="Disordered" evidence="6">
    <location>
        <begin position="71"/>
        <end position="123"/>
    </location>
</feature>
<dbReference type="CDD" id="cd00303">
    <property type="entry name" value="retropepsin_like"/>
    <property type="match status" value="1"/>
</dbReference>